<evidence type="ECO:0000256" key="1">
    <source>
        <dbReference type="SAM" id="MobiDB-lite"/>
    </source>
</evidence>
<evidence type="ECO:0000313" key="2">
    <source>
        <dbReference type="EMBL" id="PAA89964.1"/>
    </source>
</evidence>
<reference evidence="2 3" key="1">
    <citation type="submission" date="2017-06" db="EMBL/GenBank/DDBJ databases">
        <title>A platform for efficient transgenesis in Macrostomum lignano, a flatworm model organism for stem cell research.</title>
        <authorList>
            <person name="Berezikov E."/>
        </authorList>
    </citation>
    <scope>NUCLEOTIDE SEQUENCE [LARGE SCALE GENOMIC DNA]</scope>
    <source>
        <strain evidence="2">DV1</strain>
        <tissue evidence="2">Whole organism</tissue>
    </source>
</reference>
<comment type="caution">
    <text evidence="2">The sequence shown here is derived from an EMBL/GenBank/DDBJ whole genome shotgun (WGS) entry which is preliminary data.</text>
</comment>
<feature type="region of interest" description="Disordered" evidence="1">
    <location>
        <begin position="275"/>
        <end position="296"/>
    </location>
</feature>
<feature type="compositionally biased region" description="Low complexity" evidence="1">
    <location>
        <begin position="503"/>
        <end position="519"/>
    </location>
</feature>
<dbReference type="EMBL" id="NIVC01000130">
    <property type="protein sequence ID" value="PAA89964.1"/>
    <property type="molecule type" value="Genomic_DNA"/>
</dbReference>
<accession>A0A267GWZ8</accession>
<dbReference type="AlphaFoldDB" id="A0A267GWZ8"/>
<evidence type="ECO:0000313" key="3">
    <source>
        <dbReference type="Proteomes" id="UP000215902"/>
    </source>
</evidence>
<proteinExistence type="predicted"/>
<feature type="region of interest" description="Disordered" evidence="1">
    <location>
        <begin position="1"/>
        <end position="33"/>
    </location>
</feature>
<dbReference type="Proteomes" id="UP000215902">
    <property type="component" value="Unassembled WGS sequence"/>
</dbReference>
<feature type="region of interest" description="Disordered" evidence="1">
    <location>
        <begin position="503"/>
        <end position="524"/>
    </location>
</feature>
<protein>
    <submittedName>
        <fullName evidence="2">Uncharacterized protein</fullName>
    </submittedName>
</protein>
<gene>
    <name evidence="2" type="ORF">BOX15_Mlig031801g1</name>
</gene>
<feature type="compositionally biased region" description="Basic residues" evidence="1">
    <location>
        <begin position="10"/>
        <end position="31"/>
    </location>
</feature>
<keyword evidence="3" id="KW-1185">Reference proteome</keyword>
<organism evidence="2 3">
    <name type="scientific">Macrostomum lignano</name>
    <dbReference type="NCBI Taxonomy" id="282301"/>
    <lineage>
        <taxon>Eukaryota</taxon>
        <taxon>Metazoa</taxon>
        <taxon>Spiralia</taxon>
        <taxon>Lophotrochozoa</taxon>
        <taxon>Platyhelminthes</taxon>
        <taxon>Rhabditophora</taxon>
        <taxon>Macrostomorpha</taxon>
        <taxon>Macrostomida</taxon>
        <taxon>Macrostomidae</taxon>
        <taxon>Macrostomum</taxon>
    </lineage>
</organism>
<sequence length="687" mass="72349">AHKDGMPPIAKRKAKKRRLLCRGRPKGPMKRPRLEVFGLPLAGQSGRKSSEDSSDEEDCQEVVATEWSVQLGQCLGGFQLESELDRKQNCCIAGCTVELSGPAKVPLCKLRCGLYELRPGSGALDSVCAGHAAAAAAGCELAASHGPGPAPAPEARVCLLCKCSCLTYGVACIRHSVPAPSGLFLNDCSGAGGSSVRLCSSCAHVDALELESGSATSATVFHFACRRCHSNLIGGGSLAIEQQLAGEAKDANEKDNSLLSSSKLDVDDDEVGGYFAELPSSGVPAPPPPQPPVSLSADSLEASLLSEQRRRRRIQLARSFSAGLHAASRTDLERRLADRLLDLPDNVWDRHSTDCSATSTSGLAFGPGCRLFPDRLVSADFQSPLVALDGSVVELRPRLSERCPVVRLHLGGSVADYVELRLSTDSGSDASLTVPLPAAVAEIACVYLRCLLGELPDLSLCGGVSGSGGRRRHSRRCQVLMLDRDAACCLACRRLAVQQRQVPTTADSTTATKDATAPSCSSAPFLEPPVEPSLRRLRCLVDLCGRCSALEPGSDLCLLLGHSLKAALVARQGAQLAGARLPPLTCHSRVLQLAAGLLCTLGSRAYSLVTLNLPLGLPSAGELAGCHLSDDLLTVLRHRDQELDSAKRSGFRVVDTGTVASQTAGSHNSTAISNKRMSVKRVQVTIP</sequence>
<feature type="non-terminal residue" evidence="2">
    <location>
        <position position="1"/>
    </location>
</feature>
<name>A0A267GWZ8_9PLAT</name>